<comment type="caution">
    <text evidence="6">The sequence shown here is derived from an EMBL/GenBank/DDBJ whole genome shotgun (WGS) entry which is preliminary data.</text>
</comment>
<evidence type="ECO:0000256" key="1">
    <source>
        <dbReference type="ARBA" id="ARBA00022692"/>
    </source>
</evidence>
<feature type="transmembrane region" description="Helical" evidence="4">
    <location>
        <begin position="343"/>
        <end position="365"/>
    </location>
</feature>
<dbReference type="OrthoDB" id="5317164at2"/>
<dbReference type="HOGENOM" id="CLU_038046_1_0_6"/>
<feature type="transmembrane region" description="Helical" evidence="4">
    <location>
        <begin position="218"/>
        <end position="240"/>
    </location>
</feature>
<sequence>MFPFRLLKKTPKTWVNVYSIPWLISAIFLVGINLRPALTSLGPVLPEVRSETGLGAWGASLLTTLPVLCLGLLAPPAARWGRRWGIERLLAGALLLLAAGTGLRGMGGLYGLFAGTLMAGCAIGIAGSLLPGIVKRDFPRHAGPMTGLYTMALCLGGALAAGLTVPLAQWSGQSWEGALSAWGLPALAAALLWFPLARENNKQRTDTAQHRGLWRHPLAWQVTLYMGLQSSTAYMTFSWLPTILQSRGIPPLQAGFLLSASIMVQTLTALIGPSLATWGRDQRAAIMVMLALTATGLAGVLYGSMLWAWFWITLIGLGMGGAFSIALVLIVLRAPNAEIAGDLSGMVQGIGYVLAALGPLILGLIPEYLGSWQWAGVPFGAALMGAAWAALGAGRDRHIHL</sequence>
<accession>A0A0E2ZMS8</accession>
<dbReference type="PROSITE" id="PS50850">
    <property type="entry name" value="MFS"/>
    <property type="match status" value="1"/>
</dbReference>
<feature type="transmembrane region" description="Helical" evidence="4">
    <location>
        <begin position="54"/>
        <end position="74"/>
    </location>
</feature>
<organism evidence="6 7">
    <name type="scientific">Nitrosococcus oceani C-27</name>
    <dbReference type="NCBI Taxonomy" id="314279"/>
    <lineage>
        <taxon>Bacteria</taxon>
        <taxon>Pseudomonadati</taxon>
        <taxon>Pseudomonadota</taxon>
        <taxon>Gammaproteobacteria</taxon>
        <taxon>Chromatiales</taxon>
        <taxon>Chromatiaceae</taxon>
        <taxon>Nitrosococcus</taxon>
    </lineage>
</organism>
<feature type="transmembrane region" description="Helical" evidence="4">
    <location>
        <begin position="109"/>
        <end position="134"/>
    </location>
</feature>
<reference evidence="6 7" key="1">
    <citation type="submission" date="2014-07" db="EMBL/GenBank/DDBJ databases">
        <title>Comparative analysis of Nitrosococcus oceani genome inventories of strains from Pacific and Atlantic gyres.</title>
        <authorList>
            <person name="Lim C.K."/>
            <person name="Wang L."/>
            <person name="Sayavedra-Soto L.A."/>
            <person name="Klotz M.G."/>
        </authorList>
    </citation>
    <scope>NUCLEOTIDE SEQUENCE [LARGE SCALE GENOMIC DNA]</scope>
    <source>
        <strain evidence="6 7">C-27</strain>
    </source>
</reference>
<keyword evidence="2 4" id="KW-1133">Transmembrane helix</keyword>
<feature type="domain" description="Major facilitator superfamily (MFS) profile" evidence="5">
    <location>
        <begin position="215"/>
        <end position="401"/>
    </location>
</feature>
<dbReference type="InterPro" id="IPR052524">
    <property type="entry name" value="MFS_Cyanate_Porter"/>
</dbReference>
<dbReference type="SUPFAM" id="SSF103473">
    <property type="entry name" value="MFS general substrate transporter"/>
    <property type="match status" value="1"/>
</dbReference>
<evidence type="ECO:0000259" key="5">
    <source>
        <dbReference type="PROSITE" id="PS50850"/>
    </source>
</evidence>
<dbReference type="PANTHER" id="PTHR23523">
    <property type="match status" value="1"/>
</dbReference>
<evidence type="ECO:0000313" key="7">
    <source>
        <dbReference type="Proteomes" id="UP000028839"/>
    </source>
</evidence>
<keyword evidence="1 4" id="KW-0812">Transmembrane</keyword>
<feature type="transmembrane region" description="Helical" evidence="4">
    <location>
        <begin position="371"/>
        <end position="391"/>
    </location>
</feature>
<dbReference type="Proteomes" id="UP000028839">
    <property type="component" value="Unassembled WGS sequence"/>
</dbReference>
<dbReference type="InterPro" id="IPR036259">
    <property type="entry name" value="MFS_trans_sf"/>
</dbReference>
<dbReference type="PANTHER" id="PTHR23523:SF2">
    <property type="entry name" value="2-NITROIMIDAZOLE TRANSPORTER"/>
    <property type="match status" value="1"/>
</dbReference>
<feature type="transmembrane region" description="Helical" evidence="4">
    <location>
        <begin position="15"/>
        <end position="34"/>
    </location>
</feature>
<dbReference type="Pfam" id="PF07690">
    <property type="entry name" value="MFS_1"/>
    <property type="match status" value="1"/>
</dbReference>
<dbReference type="GO" id="GO:0022857">
    <property type="term" value="F:transmembrane transporter activity"/>
    <property type="evidence" value="ECO:0007669"/>
    <property type="project" value="InterPro"/>
</dbReference>
<dbReference type="Gene3D" id="1.20.1250.20">
    <property type="entry name" value="MFS general substrate transporter like domains"/>
    <property type="match status" value="1"/>
</dbReference>
<protein>
    <submittedName>
        <fullName evidence="6">MFS transporter</fullName>
    </submittedName>
</protein>
<gene>
    <name evidence="6" type="ORF">IB75_07620</name>
</gene>
<feature type="transmembrane region" description="Helical" evidence="4">
    <location>
        <begin position="179"/>
        <end position="197"/>
    </location>
</feature>
<feature type="transmembrane region" description="Helical" evidence="4">
    <location>
        <begin position="86"/>
        <end position="103"/>
    </location>
</feature>
<dbReference type="AlphaFoldDB" id="A0A0E2ZMS8"/>
<dbReference type="CDD" id="cd17339">
    <property type="entry name" value="MFS_NIMT_CynX_like"/>
    <property type="match status" value="1"/>
</dbReference>
<evidence type="ECO:0000256" key="2">
    <source>
        <dbReference type="ARBA" id="ARBA00022989"/>
    </source>
</evidence>
<keyword evidence="3 4" id="KW-0472">Membrane</keyword>
<dbReference type="EMBL" id="JPGN01000043">
    <property type="protein sequence ID" value="KFI19672.1"/>
    <property type="molecule type" value="Genomic_DNA"/>
</dbReference>
<feature type="transmembrane region" description="Helical" evidence="4">
    <location>
        <begin position="308"/>
        <end position="331"/>
    </location>
</feature>
<feature type="transmembrane region" description="Helical" evidence="4">
    <location>
        <begin position="252"/>
        <end position="272"/>
    </location>
</feature>
<evidence type="ECO:0000256" key="4">
    <source>
        <dbReference type="SAM" id="Phobius"/>
    </source>
</evidence>
<dbReference type="InterPro" id="IPR020846">
    <property type="entry name" value="MFS_dom"/>
</dbReference>
<dbReference type="InterPro" id="IPR011701">
    <property type="entry name" value="MFS"/>
</dbReference>
<evidence type="ECO:0000256" key="3">
    <source>
        <dbReference type="ARBA" id="ARBA00023136"/>
    </source>
</evidence>
<feature type="transmembrane region" description="Helical" evidence="4">
    <location>
        <begin position="146"/>
        <end position="167"/>
    </location>
</feature>
<proteinExistence type="predicted"/>
<evidence type="ECO:0000313" key="6">
    <source>
        <dbReference type="EMBL" id="KFI19672.1"/>
    </source>
</evidence>
<name>A0A0E2ZMS8_9GAMM</name>
<feature type="transmembrane region" description="Helical" evidence="4">
    <location>
        <begin position="284"/>
        <end position="302"/>
    </location>
</feature>